<keyword evidence="3" id="KW-1185">Reference proteome</keyword>
<dbReference type="AlphaFoldDB" id="A0A097QSW1"/>
<organism evidence="2 3">
    <name type="scientific">Thermococcus eurythermalis</name>
    <dbReference type="NCBI Taxonomy" id="1505907"/>
    <lineage>
        <taxon>Archaea</taxon>
        <taxon>Methanobacteriati</taxon>
        <taxon>Methanobacteriota</taxon>
        <taxon>Thermococci</taxon>
        <taxon>Thermococcales</taxon>
        <taxon>Thermococcaceae</taxon>
        <taxon>Thermococcus</taxon>
    </lineage>
</organism>
<gene>
    <name evidence="2" type="ORF">TEU_04075</name>
</gene>
<dbReference type="EMBL" id="CP008887">
    <property type="protein sequence ID" value="AIU69583.1"/>
    <property type="molecule type" value="Genomic_DNA"/>
</dbReference>
<reference evidence="2 3" key="1">
    <citation type="journal article" date="2015" name="Int. J. Syst. Evol. Microbiol.">
        <title>Thermococcus eurythermalis sp. nov., a conditional piezophilic hyperthermophilic archaeon with a wide temperature range isolated from an oil-immersed chimney in the Guaymas Basin.</title>
        <authorList>
            <person name="Zhao W."/>
            <person name="Zeng X."/>
            <person name="Xiao X."/>
        </authorList>
    </citation>
    <scope>NUCLEOTIDE SEQUENCE [LARGE SCALE GENOMIC DNA]</scope>
    <source>
        <strain evidence="2 3">A501</strain>
    </source>
</reference>
<keyword evidence="1" id="KW-1133">Transmembrane helix</keyword>
<keyword evidence="1" id="KW-0812">Transmembrane</keyword>
<dbReference type="RefSeq" id="WP_050002563.1">
    <property type="nucleotide sequence ID" value="NZ_CP008887.1"/>
</dbReference>
<sequence>MRTLGLIFVFLGLLLLLKQFNPEPIAWLQPYAGAIKDAFWGVTLMALGLYTLTKKTARKVVLALYLIYLLLYLVV</sequence>
<dbReference type="HOGENOM" id="CLU_2662561_0_0_2"/>
<name>A0A097QSW1_9EURY</name>
<accession>A0A097QSW1</accession>
<feature type="transmembrane region" description="Helical" evidence="1">
    <location>
        <begin position="57"/>
        <end position="74"/>
    </location>
</feature>
<dbReference type="Proteomes" id="UP000029980">
    <property type="component" value="Chromosome"/>
</dbReference>
<evidence type="ECO:0000313" key="2">
    <source>
        <dbReference type="EMBL" id="AIU69583.1"/>
    </source>
</evidence>
<evidence type="ECO:0000256" key="1">
    <source>
        <dbReference type="SAM" id="Phobius"/>
    </source>
</evidence>
<protein>
    <submittedName>
        <fullName evidence="2">Membrane protein</fullName>
    </submittedName>
</protein>
<feature type="transmembrane region" description="Helical" evidence="1">
    <location>
        <begin position="32"/>
        <end position="50"/>
    </location>
</feature>
<evidence type="ECO:0000313" key="3">
    <source>
        <dbReference type="Proteomes" id="UP000029980"/>
    </source>
</evidence>
<dbReference type="OrthoDB" id="97196at2157"/>
<dbReference type="STRING" id="1505907.TEU_04075"/>
<proteinExistence type="predicted"/>
<keyword evidence="1" id="KW-0472">Membrane</keyword>
<dbReference type="GeneID" id="25152612"/>
<dbReference type="KEGG" id="teu:TEU_04075"/>